<name>A0A2T9YSD6_9FUNG</name>
<comment type="subcellular location">
    <subcellularLocation>
        <location evidence="4">Cytoplasm</location>
    </subcellularLocation>
</comment>
<keyword evidence="2 4" id="KW-0689">Ribosomal protein</keyword>
<dbReference type="STRING" id="133385.A0A2T9YSD6"/>
<dbReference type="PROSITE" id="PS00996">
    <property type="entry name" value="RIBOSOMAL_S21E"/>
    <property type="match status" value="1"/>
</dbReference>
<evidence type="ECO:0000256" key="4">
    <source>
        <dbReference type="PIRNR" id="PIRNR002148"/>
    </source>
</evidence>
<sequence length="89" mass="9998">MENDQREIVDLYIPRKCSASNRLIAAKDHAAVQINICDVDDNGVMTGSTKTYAISGFIRKLSESDDSLNRLATTDGYLNKYAFFLPFFL</sequence>
<dbReference type="AlphaFoldDB" id="A0A2T9YSD6"/>
<evidence type="ECO:0000313" key="6">
    <source>
        <dbReference type="Proteomes" id="UP000245383"/>
    </source>
</evidence>
<keyword evidence="4" id="KW-0698">rRNA processing</keyword>
<dbReference type="GO" id="GO:0042274">
    <property type="term" value="P:ribosomal small subunit biogenesis"/>
    <property type="evidence" value="ECO:0007669"/>
    <property type="project" value="UniProtKB-ARBA"/>
</dbReference>
<dbReference type="InterPro" id="IPR038579">
    <property type="entry name" value="Ribosomal_eS21_sf"/>
</dbReference>
<keyword evidence="6" id="KW-1185">Reference proteome</keyword>
<evidence type="ECO:0000256" key="2">
    <source>
        <dbReference type="ARBA" id="ARBA00022980"/>
    </source>
</evidence>
<proteinExistence type="inferred from homology"/>
<evidence type="ECO:0000256" key="1">
    <source>
        <dbReference type="ARBA" id="ARBA00010228"/>
    </source>
</evidence>
<dbReference type="GO" id="GO:0003735">
    <property type="term" value="F:structural constituent of ribosome"/>
    <property type="evidence" value="ECO:0007669"/>
    <property type="project" value="InterPro"/>
</dbReference>
<gene>
    <name evidence="5" type="ORF">BB561_001940</name>
</gene>
<dbReference type="InterPro" id="IPR018279">
    <property type="entry name" value="Ribosomal_eS21_CS"/>
</dbReference>
<organism evidence="5 6">
    <name type="scientific">Smittium simulii</name>
    <dbReference type="NCBI Taxonomy" id="133385"/>
    <lineage>
        <taxon>Eukaryota</taxon>
        <taxon>Fungi</taxon>
        <taxon>Fungi incertae sedis</taxon>
        <taxon>Zoopagomycota</taxon>
        <taxon>Kickxellomycotina</taxon>
        <taxon>Harpellomycetes</taxon>
        <taxon>Harpellales</taxon>
        <taxon>Legeriomycetaceae</taxon>
        <taxon>Smittium</taxon>
    </lineage>
</organism>
<dbReference type="GO" id="GO:0006412">
    <property type="term" value="P:translation"/>
    <property type="evidence" value="ECO:0007669"/>
    <property type="project" value="InterPro"/>
</dbReference>
<dbReference type="PIRSF" id="PIRSF002148">
    <property type="entry name" value="Ribosomal_S21e"/>
    <property type="match status" value="1"/>
</dbReference>
<dbReference type="Gene3D" id="3.30.1230.20">
    <property type="match status" value="1"/>
</dbReference>
<protein>
    <recommendedName>
        <fullName evidence="4">40S ribosomal protein S21</fullName>
    </recommendedName>
</protein>
<evidence type="ECO:0000313" key="5">
    <source>
        <dbReference type="EMBL" id="PVU95221.1"/>
    </source>
</evidence>
<evidence type="ECO:0000256" key="3">
    <source>
        <dbReference type="ARBA" id="ARBA00023274"/>
    </source>
</evidence>
<accession>A0A2T9YSD6</accession>
<comment type="subunit">
    <text evidence="4">Component of the small ribosomal subunit.</text>
</comment>
<comment type="similarity">
    <text evidence="1 4">Belongs to the eukaryotic ribosomal protein eS21 family.</text>
</comment>
<comment type="function">
    <text evidence="4">Required for the processing of the 20S rRNA-precursor to mature 18S rRNA in a late step of the maturation of 40S ribosomal subunits. Has a physiological role leading to 18S rRNA stability.</text>
</comment>
<dbReference type="FunFam" id="3.30.1230.20:FF:000001">
    <property type="entry name" value="40S ribosomal protein S21"/>
    <property type="match status" value="1"/>
</dbReference>
<reference evidence="5 6" key="1">
    <citation type="journal article" date="2018" name="MBio">
        <title>Comparative Genomics Reveals the Core Gene Toolbox for the Fungus-Insect Symbiosis.</title>
        <authorList>
            <person name="Wang Y."/>
            <person name="Stata M."/>
            <person name="Wang W."/>
            <person name="Stajich J.E."/>
            <person name="White M.M."/>
            <person name="Moncalvo J.M."/>
        </authorList>
    </citation>
    <scope>NUCLEOTIDE SEQUENCE [LARGE SCALE GENOMIC DNA]</scope>
    <source>
        <strain evidence="5 6">SWE-8-4</strain>
    </source>
</reference>
<dbReference type="GO" id="GO:1990904">
    <property type="term" value="C:ribonucleoprotein complex"/>
    <property type="evidence" value="ECO:0007669"/>
    <property type="project" value="UniProtKB-KW"/>
</dbReference>
<dbReference type="GO" id="GO:0022626">
    <property type="term" value="C:cytosolic ribosome"/>
    <property type="evidence" value="ECO:0007669"/>
    <property type="project" value="UniProtKB-ARBA"/>
</dbReference>
<dbReference type="Pfam" id="PF01249">
    <property type="entry name" value="Ribosomal_S21e"/>
    <property type="match status" value="1"/>
</dbReference>
<dbReference type="EMBL" id="MBFR01000061">
    <property type="protein sequence ID" value="PVU95221.1"/>
    <property type="molecule type" value="Genomic_DNA"/>
</dbReference>
<dbReference type="OrthoDB" id="278325at2759"/>
<dbReference type="InterPro" id="IPR001931">
    <property type="entry name" value="Ribosomal_eS21"/>
</dbReference>
<keyword evidence="4" id="KW-0963">Cytoplasm</keyword>
<keyword evidence="3 4" id="KW-0687">Ribonucleoprotein</keyword>
<dbReference type="Proteomes" id="UP000245383">
    <property type="component" value="Unassembled WGS sequence"/>
</dbReference>
<dbReference type="PANTHER" id="PTHR10442">
    <property type="entry name" value="40S RIBOSOMAL PROTEIN S21"/>
    <property type="match status" value="1"/>
</dbReference>
<comment type="caution">
    <text evidence="5">The sequence shown here is derived from an EMBL/GenBank/DDBJ whole genome shotgun (WGS) entry which is preliminary data.</text>
</comment>
<dbReference type="GO" id="GO:0006364">
    <property type="term" value="P:rRNA processing"/>
    <property type="evidence" value="ECO:0007669"/>
    <property type="project" value="UniProtKB-KW"/>
</dbReference>